<evidence type="ECO:0000256" key="5">
    <source>
        <dbReference type="ARBA" id="ARBA00023110"/>
    </source>
</evidence>
<comment type="catalytic activity">
    <reaction evidence="1 7">
        <text>[protein]-peptidylproline (omega=180) = [protein]-peptidylproline (omega=0)</text>
        <dbReference type="Rhea" id="RHEA:16237"/>
        <dbReference type="Rhea" id="RHEA-COMP:10747"/>
        <dbReference type="Rhea" id="RHEA-COMP:10748"/>
        <dbReference type="ChEBI" id="CHEBI:83833"/>
        <dbReference type="ChEBI" id="CHEBI:83834"/>
        <dbReference type="EC" id="5.2.1.8"/>
    </reaction>
</comment>
<keyword evidence="10" id="KW-1185">Reference proteome</keyword>
<gene>
    <name evidence="9" type="ORF">M9Y10_008464</name>
</gene>
<protein>
    <recommendedName>
        <fullName evidence="2 7">peptidylprolyl isomerase</fullName>
        <ecNumber evidence="2 7">5.2.1.8</ecNumber>
    </recommendedName>
</protein>
<evidence type="ECO:0000256" key="4">
    <source>
        <dbReference type="ARBA" id="ARBA00022803"/>
    </source>
</evidence>
<dbReference type="InterPro" id="IPR011990">
    <property type="entry name" value="TPR-like_helical_dom_sf"/>
</dbReference>
<reference evidence="9 10" key="1">
    <citation type="submission" date="2024-04" db="EMBL/GenBank/DDBJ databases">
        <title>Tritrichomonas musculus Genome.</title>
        <authorList>
            <person name="Alves-Ferreira E."/>
            <person name="Grigg M."/>
            <person name="Lorenzi H."/>
            <person name="Galac M."/>
        </authorList>
    </citation>
    <scope>NUCLEOTIDE SEQUENCE [LARGE SCALE GENOMIC DNA]</scope>
    <source>
        <strain evidence="9 10">EAF2021</strain>
    </source>
</reference>
<keyword evidence="6 7" id="KW-0413">Isomerase</keyword>
<accession>A0ABR2IZA3</accession>
<evidence type="ECO:0000256" key="1">
    <source>
        <dbReference type="ARBA" id="ARBA00000971"/>
    </source>
</evidence>
<evidence type="ECO:0000259" key="8">
    <source>
        <dbReference type="PROSITE" id="PS50059"/>
    </source>
</evidence>
<evidence type="ECO:0000256" key="7">
    <source>
        <dbReference type="PROSITE-ProRule" id="PRU00277"/>
    </source>
</evidence>
<dbReference type="EMBL" id="JAPFFF010000014">
    <property type="protein sequence ID" value="KAK8870578.1"/>
    <property type="molecule type" value="Genomic_DNA"/>
</dbReference>
<dbReference type="InterPro" id="IPR019734">
    <property type="entry name" value="TPR_rpt"/>
</dbReference>
<dbReference type="PANTHER" id="PTHR46512">
    <property type="entry name" value="PEPTIDYLPROLYL ISOMERASE"/>
    <property type="match status" value="1"/>
</dbReference>
<dbReference type="SUPFAM" id="SSF48452">
    <property type="entry name" value="TPR-like"/>
    <property type="match status" value="1"/>
</dbReference>
<evidence type="ECO:0000313" key="10">
    <source>
        <dbReference type="Proteomes" id="UP001470230"/>
    </source>
</evidence>
<dbReference type="Gene3D" id="3.10.50.40">
    <property type="match status" value="1"/>
</dbReference>
<feature type="domain" description="PPIase FKBP-type" evidence="8">
    <location>
        <begin position="28"/>
        <end position="117"/>
    </location>
</feature>
<keyword evidence="3" id="KW-0677">Repeat</keyword>
<keyword evidence="5 7" id="KW-0697">Rotamase</keyword>
<name>A0ABR2IZA3_9EUKA</name>
<dbReference type="InterPro" id="IPR046357">
    <property type="entry name" value="PPIase_dom_sf"/>
</dbReference>
<dbReference type="EC" id="5.2.1.8" evidence="2 7"/>
<comment type="caution">
    <text evidence="9">The sequence shown here is derived from an EMBL/GenBank/DDBJ whole genome shotgun (WGS) entry which is preliminary data.</text>
</comment>
<organism evidence="9 10">
    <name type="scientific">Tritrichomonas musculus</name>
    <dbReference type="NCBI Taxonomy" id="1915356"/>
    <lineage>
        <taxon>Eukaryota</taxon>
        <taxon>Metamonada</taxon>
        <taxon>Parabasalia</taxon>
        <taxon>Tritrichomonadida</taxon>
        <taxon>Tritrichomonadidae</taxon>
        <taxon>Tritrichomonas</taxon>
    </lineage>
</organism>
<proteinExistence type="predicted"/>
<dbReference type="SUPFAM" id="SSF54534">
    <property type="entry name" value="FKBP-like"/>
    <property type="match status" value="1"/>
</dbReference>
<dbReference type="PROSITE" id="PS50059">
    <property type="entry name" value="FKBP_PPIASE"/>
    <property type="match status" value="1"/>
</dbReference>
<dbReference type="InterPro" id="IPR050754">
    <property type="entry name" value="FKBP4/5/8-like"/>
</dbReference>
<dbReference type="Gene3D" id="1.25.40.10">
    <property type="entry name" value="Tetratricopeptide repeat domain"/>
    <property type="match status" value="1"/>
</dbReference>
<dbReference type="PANTHER" id="PTHR46512:SF9">
    <property type="entry name" value="PEPTIDYLPROLYL ISOMERASE"/>
    <property type="match status" value="1"/>
</dbReference>
<dbReference type="Pfam" id="PF00254">
    <property type="entry name" value="FKBP_C"/>
    <property type="match status" value="1"/>
</dbReference>
<dbReference type="InterPro" id="IPR001179">
    <property type="entry name" value="PPIase_FKBP_dom"/>
</dbReference>
<evidence type="ECO:0000256" key="2">
    <source>
        <dbReference type="ARBA" id="ARBA00013194"/>
    </source>
</evidence>
<dbReference type="Pfam" id="PF13432">
    <property type="entry name" value="TPR_16"/>
    <property type="match status" value="1"/>
</dbReference>
<sequence length="271" mass="30864">MKIINVTPDHKVTKVIHKEGNGPAPKPGERVVLIYEGRIKDSGVVFDSSKINGKKFKFLLGKEEVIDGLTAAVSSMRLGEISTFTIGPEYGYGEKGRDPTIPPNAVLEFDIELFDIREKFYNALDADKRAKEMNDEAKEFFKTGKYDEAIALYRRAFHVVDEWVNDESQKLKIQLSRNLAICYGLQKNWGKSLKKAEYVLKYESGDARALFRKAEALVELKDFDKARQAILLGLGVTKNSPQFIELNNRLNEYEKPENSRKNQIYAKMFGK</sequence>
<dbReference type="Proteomes" id="UP001470230">
    <property type="component" value="Unassembled WGS sequence"/>
</dbReference>
<evidence type="ECO:0000313" key="9">
    <source>
        <dbReference type="EMBL" id="KAK8870578.1"/>
    </source>
</evidence>
<dbReference type="SMART" id="SM00028">
    <property type="entry name" value="TPR"/>
    <property type="match status" value="3"/>
</dbReference>
<evidence type="ECO:0000256" key="3">
    <source>
        <dbReference type="ARBA" id="ARBA00022737"/>
    </source>
</evidence>
<evidence type="ECO:0000256" key="6">
    <source>
        <dbReference type="ARBA" id="ARBA00023235"/>
    </source>
</evidence>
<keyword evidence="4" id="KW-0802">TPR repeat</keyword>